<dbReference type="SUPFAM" id="SSF53756">
    <property type="entry name" value="UDP-Glycosyltransferase/glycogen phosphorylase"/>
    <property type="match status" value="1"/>
</dbReference>
<dbReference type="Gene3D" id="3.40.50.2000">
    <property type="entry name" value="Glycogen Phosphorylase B"/>
    <property type="match status" value="1"/>
</dbReference>
<gene>
    <name evidence="1" type="ORF">CLV81_3423</name>
</gene>
<sequence length="412" mass="47431">MSKVLIIGHHWPEPTTTAAGHRMVQLIEAFSHFGWSVTFVSTASKTEYSLNLKKLGVETASIQLNHFSFDDFIKELNPQYVVFDRFMVEEQFGWRVAEHAPKAIQILNTEDLHSLRKTREAYHKKGEEFTLEKWKGGDITKREIASIYRSDLSLMISKFEMITLLEELQIPENLLMHLPFMMEEVTKTTQAKWPSFKERKDFITYGNGKHKPNVDAIIYLKETIWPLIREKLPKADLKVYGAYLPQQIKQMHAPQEGFHVLGWIENLDVEIQKARIVLAPLRFGAGIKGKITDALKNGTPVVTTKIGEEGMSLNLPSIQSVENNDPKTFMDCAVQLYSTRELWCEAQKQGLESINVQYSKTKHQQRLQKTLEGISESILKHRNENFIGALLQHQSMVATKYMGKWIEEKNRG</sequence>
<dbReference type="GO" id="GO:0016740">
    <property type="term" value="F:transferase activity"/>
    <property type="evidence" value="ECO:0007669"/>
    <property type="project" value="UniProtKB-KW"/>
</dbReference>
<keyword evidence="2" id="KW-1185">Reference proteome</keyword>
<comment type="caution">
    <text evidence="1">The sequence shown here is derived from an EMBL/GenBank/DDBJ whole genome shotgun (WGS) entry which is preliminary data.</text>
</comment>
<dbReference type="OrthoDB" id="9807209at2"/>
<keyword evidence="1" id="KW-0808">Transferase</keyword>
<organism evidence="1 2">
    <name type="scientific">Flagellimonas meridianipacifica</name>
    <dbReference type="NCBI Taxonomy" id="1080225"/>
    <lineage>
        <taxon>Bacteria</taxon>
        <taxon>Pseudomonadati</taxon>
        <taxon>Bacteroidota</taxon>
        <taxon>Flavobacteriia</taxon>
        <taxon>Flavobacteriales</taxon>
        <taxon>Flavobacteriaceae</taxon>
        <taxon>Flagellimonas</taxon>
    </lineage>
</organism>
<dbReference type="RefSeq" id="WP_106146575.1">
    <property type="nucleotide sequence ID" value="NZ_PVYX01000002.1"/>
</dbReference>
<accession>A0A2T0MBZ1</accession>
<evidence type="ECO:0000313" key="1">
    <source>
        <dbReference type="EMBL" id="PRX55017.1"/>
    </source>
</evidence>
<dbReference type="Pfam" id="PF13692">
    <property type="entry name" value="Glyco_trans_1_4"/>
    <property type="match status" value="1"/>
</dbReference>
<reference evidence="1 2" key="1">
    <citation type="submission" date="2018-03" db="EMBL/GenBank/DDBJ databases">
        <title>Genomic Encyclopedia of Archaeal and Bacterial Type Strains, Phase II (KMG-II): from individual species to whole genera.</title>
        <authorList>
            <person name="Goeker M."/>
        </authorList>
    </citation>
    <scope>NUCLEOTIDE SEQUENCE [LARGE SCALE GENOMIC DNA]</scope>
    <source>
        <strain evidence="1 2">DSM 25027</strain>
    </source>
</reference>
<protein>
    <submittedName>
        <fullName evidence="1">Glycosyltransferase involved in cell wall biosynthesis</fullName>
    </submittedName>
</protein>
<name>A0A2T0MBZ1_9FLAO</name>
<dbReference type="AlphaFoldDB" id="A0A2T0MBZ1"/>
<dbReference type="Proteomes" id="UP000237640">
    <property type="component" value="Unassembled WGS sequence"/>
</dbReference>
<dbReference type="EMBL" id="PVYX01000002">
    <property type="protein sequence ID" value="PRX55017.1"/>
    <property type="molecule type" value="Genomic_DNA"/>
</dbReference>
<evidence type="ECO:0000313" key="2">
    <source>
        <dbReference type="Proteomes" id="UP000237640"/>
    </source>
</evidence>
<proteinExistence type="predicted"/>